<reference evidence="2" key="1">
    <citation type="submission" date="2016-10" db="EMBL/GenBank/DDBJ databases">
        <authorList>
            <person name="Varghese N."/>
            <person name="Submissions S."/>
        </authorList>
    </citation>
    <scope>NUCLEOTIDE SEQUENCE [LARGE SCALE GENOMIC DNA]</scope>
    <source>
        <strain evidence="2">XBD2006</strain>
    </source>
</reference>
<organism evidence="1 2">
    <name type="scientific">Butyrivibrio hungatei</name>
    <dbReference type="NCBI Taxonomy" id="185008"/>
    <lineage>
        <taxon>Bacteria</taxon>
        <taxon>Bacillati</taxon>
        <taxon>Bacillota</taxon>
        <taxon>Clostridia</taxon>
        <taxon>Lachnospirales</taxon>
        <taxon>Lachnospiraceae</taxon>
        <taxon>Butyrivibrio</taxon>
    </lineage>
</organism>
<gene>
    <name evidence="1" type="ORF">SAMN02910451_01194</name>
</gene>
<dbReference type="EMBL" id="FMUR01000007">
    <property type="protein sequence ID" value="SCY05158.1"/>
    <property type="molecule type" value="Genomic_DNA"/>
</dbReference>
<name>A0A1G5CSB3_9FIRM</name>
<evidence type="ECO:0000313" key="1">
    <source>
        <dbReference type="EMBL" id="SCY05158.1"/>
    </source>
</evidence>
<accession>A0A1G5CSB3</accession>
<dbReference type="AlphaFoldDB" id="A0A1G5CSB3"/>
<sequence>MPKFSIEFQNLLEVKNTFPYQINLNCVLDIKNILHIIKASDSKNK</sequence>
<protein>
    <submittedName>
        <fullName evidence="1">Uncharacterized protein</fullName>
    </submittedName>
</protein>
<proteinExistence type="predicted"/>
<keyword evidence="2" id="KW-1185">Reference proteome</keyword>
<dbReference type="Proteomes" id="UP000183047">
    <property type="component" value="Unassembled WGS sequence"/>
</dbReference>
<evidence type="ECO:0000313" key="2">
    <source>
        <dbReference type="Proteomes" id="UP000183047"/>
    </source>
</evidence>